<protein>
    <submittedName>
        <fullName evidence="1">Uncharacterized protein</fullName>
    </submittedName>
</protein>
<dbReference type="AlphaFoldDB" id="A0A1G7ZQZ3"/>
<gene>
    <name evidence="1" type="ORF">SAMN05192582_1001179</name>
</gene>
<organism evidence="1 2">
    <name type="scientific">Bacteroides ovatus</name>
    <dbReference type="NCBI Taxonomy" id="28116"/>
    <lineage>
        <taxon>Bacteria</taxon>
        <taxon>Pseudomonadati</taxon>
        <taxon>Bacteroidota</taxon>
        <taxon>Bacteroidia</taxon>
        <taxon>Bacteroidales</taxon>
        <taxon>Bacteroidaceae</taxon>
        <taxon>Bacteroides</taxon>
    </lineage>
</organism>
<accession>A0A1G7ZQZ3</accession>
<dbReference type="EMBL" id="FNDO01000001">
    <property type="protein sequence ID" value="SDH10966.1"/>
    <property type="molecule type" value="Genomic_DNA"/>
</dbReference>
<dbReference type="Proteomes" id="UP000181870">
    <property type="component" value="Unassembled WGS sequence"/>
</dbReference>
<evidence type="ECO:0000313" key="1">
    <source>
        <dbReference type="EMBL" id="SDH10966.1"/>
    </source>
</evidence>
<proteinExistence type="predicted"/>
<name>A0A1G7ZQZ3_BACOV</name>
<reference evidence="1 2" key="1">
    <citation type="submission" date="2016-10" db="EMBL/GenBank/DDBJ databases">
        <authorList>
            <person name="de Groot N.N."/>
        </authorList>
    </citation>
    <scope>NUCLEOTIDE SEQUENCE [LARGE SCALE GENOMIC DNA]</scope>
    <source>
        <strain evidence="1 2">NLAE-zl-C57</strain>
    </source>
</reference>
<sequence length="351" mass="40165">MFEIDRYSFANICQRSVDSIEKCVFRNIILRSDPFALQNSPKGFGNVQLGRIWWKIEKEQSTLLPKTAQLFYFSVSVNRCIIKNHECVFLNFEREPIQKINDFICIDAFSCAESIVSIISIYHSEDVESVRLQRRDIDIFVAKLPSVGNIPFGTDVTFIGKVQIDLTVSFQLFKFLQLLGLVLIKLRRGNSPWAFSYSLISCANADKKRLKVQSLASFPVAFCQSSLALLTLCLSPSIALRTAASSEQSMIGLRPRPGRVCKPVIPYCLKRFTHELTDICDISVCSPISWLERPFDFRSTARQRIRKQWEQPLRKPSSNAKRCVSVNISILILPITCCLMMYRQSYKFSII</sequence>
<evidence type="ECO:0000313" key="2">
    <source>
        <dbReference type="Proteomes" id="UP000181870"/>
    </source>
</evidence>